<dbReference type="InterPro" id="IPR023584">
    <property type="entry name" value="Ribosome_recyc_fac_dom"/>
</dbReference>
<dbReference type="PANTHER" id="PTHR20982">
    <property type="entry name" value="RIBOSOME RECYCLING FACTOR"/>
    <property type="match status" value="1"/>
</dbReference>
<evidence type="ECO:0000256" key="5">
    <source>
        <dbReference type="ARBA" id="ARBA00033107"/>
    </source>
</evidence>
<keyword evidence="3" id="KW-0648">Protein biosynthesis</keyword>
<dbReference type="GO" id="GO:0006412">
    <property type="term" value="P:translation"/>
    <property type="evidence" value="ECO:0007669"/>
    <property type="project" value="UniProtKB-KW"/>
</dbReference>
<evidence type="ECO:0000259" key="7">
    <source>
        <dbReference type="Pfam" id="PF01765"/>
    </source>
</evidence>
<feature type="coiled-coil region" evidence="6">
    <location>
        <begin position="199"/>
        <end position="233"/>
    </location>
</feature>
<evidence type="ECO:0000313" key="8">
    <source>
        <dbReference type="EMBL" id="CDO93195.1"/>
    </source>
</evidence>
<dbReference type="GO" id="GO:0005739">
    <property type="term" value="C:mitochondrion"/>
    <property type="evidence" value="ECO:0007669"/>
    <property type="project" value="TreeGrafter"/>
</dbReference>
<evidence type="ECO:0000256" key="4">
    <source>
        <dbReference type="ARBA" id="ARBA00024909"/>
    </source>
</evidence>
<dbReference type="Proteomes" id="UP000031516">
    <property type="component" value="Unassembled WGS sequence"/>
</dbReference>
<dbReference type="EMBL" id="CCBQ010000019">
    <property type="protein sequence ID" value="CDO93195.1"/>
    <property type="molecule type" value="Genomic_DNA"/>
</dbReference>
<feature type="domain" description="Ribosome recycling factor" evidence="7">
    <location>
        <begin position="75"/>
        <end position="239"/>
    </location>
</feature>
<reference evidence="8 9" key="1">
    <citation type="submission" date="2014-03" db="EMBL/GenBank/DDBJ databases">
        <title>The genome of Kluyveromyces dobzhanskii.</title>
        <authorList>
            <person name="Nystedt B."/>
            <person name="Astrom S."/>
        </authorList>
    </citation>
    <scope>NUCLEOTIDE SEQUENCE [LARGE SCALE GENOMIC DNA]</scope>
    <source>
        <strain evidence="8 9">CBS 2104</strain>
    </source>
</reference>
<proteinExistence type="inferred from homology"/>
<dbReference type="Gene3D" id="3.30.1360.40">
    <property type="match status" value="1"/>
</dbReference>
<dbReference type="AlphaFoldDB" id="A0A0A8L2V3"/>
<dbReference type="SUPFAM" id="SSF55194">
    <property type="entry name" value="Ribosome recycling factor, RRF"/>
    <property type="match status" value="1"/>
</dbReference>
<dbReference type="OrthoDB" id="407355at2759"/>
<evidence type="ECO:0000313" key="9">
    <source>
        <dbReference type="Proteomes" id="UP000031516"/>
    </source>
</evidence>
<organism evidence="8 9">
    <name type="scientific">Kluyveromyces dobzhanskii CBS 2104</name>
    <dbReference type="NCBI Taxonomy" id="1427455"/>
    <lineage>
        <taxon>Eukaryota</taxon>
        <taxon>Fungi</taxon>
        <taxon>Dikarya</taxon>
        <taxon>Ascomycota</taxon>
        <taxon>Saccharomycotina</taxon>
        <taxon>Saccharomycetes</taxon>
        <taxon>Saccharomycetales</taxon>
        <taxon>Saccharomycetaceae</taxon>
        <taxon>Kluyveromyces</taxon>
    </lineage>
</organism>
<dbReference type="Gene3D" id="1.10.132.20">
    <property type="entry name" value="Ribosome-recycling factor"/>
    <property type="match status" value="1"/>
</dbReference>
<protein>
    <recommendedName>
        <fullName evidence="2">Ribosome-recycling factor, mitochondrial</fullName>
    </recommendedName>
    <alternativeName>
        <fullName evidence="5">Ribosome-releasing factor, mitochondrial</fullName>
    </alternativeName>
</protein>
<dbReference type="InterPro" id="IPR002661">
    <property type="entry name" value="Ribosome_recyc_fac"/>
</dbReference>
<evidence type="ECO:0000256" key="2">
    <source>
        <dbReference type="ARBA" id="ARBA00020581"/>
    </source>
</evidence>
<dbReference type="InterPro" id="IPR036191">
    <property type="entry name" value="RRF_sf"/>
</dbReference>
<sequence>MSLQAFRIAVPSFRAAQLAYARPFSTSVSLLAKKKAKAGGKAGKIEEEEPVEVIDVKKYVSDATRQFEKTLELHKKKLAEQKVGTASPTIFDNLKVGKEGQKFTDLAATSLKGRNALVVTVFDPKDTKNIVSAIMAAGLNLNPERIIDNDQQLKVSLSPITTETRQAASKELKKVFEDFKHSAMKESLGHVRGEIMKELKHLQKKNDDVKKVIQDIEKIHKEYTIKLQEQLKQAEKSVMNQ</sequence>
<keyword evidence="6" id="KW-0175">Coiled coil</keyword>
<name>A0A0A8L2V3_9SACH</name>
<comment type="function">
    <text evidence="4">Necessary for protein synthesis in mitochondria. Functions as a ribosome recycling factor in mitochondria.</text>
</comment>
<evidence type="ECO:0000256" key="3">
    <source>
        <dbReference type="ARBA" id="ARBA00022917"/>
    </source>
</evidence>
<dbReference type="PANTHER" id="PTHR20982:SF3">
    <property type="entry name" value="MITOCHONDRIAL RIBOSOME RECYCLING FACTOR PSEUDO 1"/>
    <property type="match status" value="1"/>
</dbReference>
<gene>
    <name evidence="8" type="ORF">KLDO_g1497</name>
</gene>
<evidence type="ECO:0000256" key="1">
    <source>
        <dbReference type="ARBA" id="ARBA00005912"/>
    </source>
</evidence>
<dbReference type="GO" id="GO:0043023">
    <property type="term" value="F:ribosomal large subunit binding"/>
    <property type="evidence" value="ECO:0007669"/>
    <property type="project" value="TreeGrafter"/>
</dbReference>
<comment type="similarity">
    <text evidence="1">Belongs to the RRF family.</text>
</comment>
<evidence type="ECO:0000256" key="6">
    <source>
        <dbReference type="SAM" id="Coils"/>
    </source>
</evidence>
<dbReference type="Pfam" id="PF01765">
    <property type="entry name" value="RRF"/>
    <property type="match status" value="1"/>
</dbReference>
<keyword evidence="9" id="KW-1185">Reference proteome</keyword>
<comment type="caution">
    <text evidence="8">The sequence shown here is derived from an EMBL/GenBank/DDBJ whole genome shotgun (WGS) entry which is preliminary data.</text>
</comment>
<accession>A0A0A8L2V3</accession>